<reference evidence="3" key="1">
    <citation type="submission" date="2023-02" db="EMBL/GenBank/DDBJ databases">
        <title>Georgenia sp.10Sc9-8, isolated from a soil sample collected from the Taklamakan desert.</title>
        <authorList>
            <person name="Liu S."/>
        </authorList>
    </citation>
    <scope>NUCLEOTIDE SEQUENCE</scope>
    <source>
        <strain evidence="3">10Sc9-8</strain>
    </source>
</reference>
<evidence type="ECO:0000313" key="4">
    <source>
        <dbReference type="Proteomes" id="UP001165561"/>
    </source>
</evidence>
<proteinExistence type="predicted"/>
<evidence type="ECO:0000259" key="2">
    <source>
        <dbReference type="Pfam" id="PF01243"/>
    </source>
</evidence>
<feature type="domain" description="Pyridoxamine 5'-phosphate oxidase N-terminal" evidence="2">
    <location>
        <begin position="21"/>
        <end position="150"/>
    </location>
</feature>
<keyword evidence="4" id="KW-1185">Reference proteome</keyword>
<comment type="caution">
    <text evidence="3">The sequence shown here is derived from an EMBL/GenBank/DDBJ whole genome shotgun (WGS) entry which is preliminary data.</text>
</comment>
<dbReference type="Gene3D" id="2.30.110.10">
    <property type="entry name" value="Electron Transport, Fmn-binding Protein, Chain A"/>
    <property type="match status" value="1"/>
</dbReference>
<dbReference type="InterPro" id="IPR012349">
    <property type="entry name" value="Split_barrel_FMN-bd"/>
</dbReference>
<dbReference type="SUPFAM" id="SSF50475">
    <property type="entry name" value="FMN-binding split barrel"/>
    <property type="match status" value="1"/>
</dbReference>
<accession>A0ABT5U1G9</accession>
<dbReference type="InterPro" id="IPR011576">
    <property type="entry name" value="Pyridox_Oxase_N"/>
</dbReference>
<organism evidence="3 4">
    <name type="scientific">Georgenia halotolerans</name>
    <dbReference type="NCBI Taxonomy" id="3028317"/>
    <lineage>
        <taxon>Bacteria</taxon>
        <taxon>Bacillati</taxon>
        <taxon>Actinomycetota</taxon>
        <taxon>Actinomycetes</taxon>
        <taxon>Micrococcales</taxon>
        <taxon>Bogoriellaceae</taxon>
        <taxon>Georgenia</taxon>
    </lineage>
</organism>
<dbReference type="InterPro" id="IPR052019">
    <property type="entry name" value="F420H2_bilvrd_red/Heme_oxyg"/>
</dbReference>
<dbReference type="Proteomes" id="UP001165561">
    <property type="component" value="Unassembled WGS sequence"/>
</dbReference>
<protein>
    <submittedName>
        <fullName evidence="3">Pyridoxamine 5'-phosphate oxidase family protein</fullName>
    </submittedName>
</protein>
<gene>
    <name evidence="3" type="ORF">PU560_17150</name>
</gene>
<dbReference type="PANTHER" id="PTHR35176">
    <property type="entry name" value="HEME OXYGENASE HI_0854-RELATED"/>
    <property type="match status" value="1"/>
</dbReference>
<evidence type="ECO:0000313" key="3">
    <source>
        <dbReference type="EMBL" id="MDD9208177.1"/>
    </source>
</evidence>
<evidence type="ECO:0000256" key="1">
    <source>
        <dbReference type="ARBA" id="ARBA00023002"/>
    </source>
</evidence>
<dbReference type="EMBL" id="JARACI010001198">
    <property type="protein sequence ID" value="MDD9208177.1"/>
    <property type="molecule type" value="Genomic_DNA"/>
</dbReference>
<keyword evidence="1" id="KW-0560">Oxidoreductase</keyword>
<name>A0ABT5U1G9_9MICO</name>
<dbReference type="PANTHER" id="PTHR35176:SF4">
    <property type="entry name" value="PYRIDOXAMINE 5'-PHOSPHATE OXIDASE-RELATED FMN-BINDING"/>
    <property type="match status" value="1"/>
</dbReference>
<dbReference type="Pfam" id="PF01243">
    <property type="entry name" value="PNPOx_N"/>
    <property type="match status" value="1"/>
</dbReference>
<sequence>MTAPRGELITPTGAEPLPWSEVDARLRGAEVFWLTTVAPGGGPHTRPVLAVWVADGLCFTTSPGSAKGRQLARDPRCSVAVRQGDLDVVLTGRAERVRGGAELAAVAEAFAGTFGWHVDVRDGAFWAEGAPTAGPPPFHVLRLRPSEVHAFGTGDEVMARATRWRL</sequence>